<feature type="transmembrane region" description="Helical" evidence="8">
    <location>
        <begin position="216"/>
        <end position="234"/>
    </location>
</feature>
<accession>A0A3B0REJ4</accession>
<dbReference type="GO" id="GO:0005886">
    <property type="term" value="C:plasma membrane"/>
    <property type="evidence" value="ECO:0007669"/>
    <property type="project" value="UniProtKB-SubCell"/>
</dbReference>
<feature type="transmembrane region" description="Helical" evidence="8">
    <location>
        <begin position="375"/>
        <end position="394"/>
    </location>
</feature>
<keyword evidence="2" id="KW-1003">Cell membrane</keyword>
<feature type="transmembrane region" description="Helical" evidence="8">
    <location>
        <begin position="313"/>
        <end position="332"/>
    </location>
</feature>
<evidence type="ECO:0000256" key="6">
    <source>
        <dbReference type="ARBA" id="ARBA00022989"/>
    </source>
</evidence>
<evidence type="ECO:0000313" key="10">
    <source>
        <dbReference type="EMBL" id="VAV83103.1"/>
    </source>
</evidence>
<evidence type="ECO:0000256" key="2">
    <source>
        <dbReference type="ARBA" id="ARBA00022475"/>
    </source>
</evidence>
<feature type="transmembrane region" description="Helical" evidence="8">
    <location>
        <begin position="338"/>
        <end position="354"/>
    </location>
</feature>
<keyword evidence="6 8" id="KW-1133">Transmembrane helix</keyword>
<dbReference type="GO" id="GO:0010041">
    <property type="term" value="P:response to iron(III) ion"/>
    <property type="evidence" value="ECO:0007669"/>
    <property type="project" value="TreeGrafter"/>
</dbReference>
<evidence type="ECO:0000256" key="3">
    <source>
        <dbReference type="ARBA" id="ARBA00022676"/>
    </source>
</evidence>
<dbReference type="PANTHER" id="PTHR33908:SF3">
    <property type="entry name" value="UNDECAPRENYL PHOSPHATE-ALPHA-4-AMINO-4-DEOXY-L-ARABINOSE ARABINOSYL TRANSFERASE"/>
    <property type="match status" value="1"/>
</dbReference>
<dbReference type="AlphaFoldDB" id="A0A3B0REJ4"/>
<dbReference type="GO" id="GO:0006493">
    <property type="term" value="P:protein O-linked glycosylation"/>
    <property type="evidence" value="ECO:0007669"/>
    <property type="project" value="InterPro"/>
</dbReference>
<dbReference type="EMBL" id="UOEA01000035">
    <property type="protein sequence ID" value="VAV83103.1"/>
    <property type="molecule type" value="Genomic_DNA"/>
</dbReference>
<feature type="transmembrane region" description="Helical" evidence="8">
    <location>
        <begin position="89"/>
        <end position="110"/>
    </location>
</feature>
<sequence length="497" mass="56894">MSITDDFDRNSRYLILALFVILILRVIVLSAYPLMDTTEARYAEIAREMVATNNWITPQLDPGKPFWAKPPLSIWATALSFKLFGISEFTARFPSLLFAIGNMFLVFILARHISGVIFALRSCVILATTGLFYFMAGGVMTDPSLSFTVTLSMVSFLMALSDGPGRSKPLWGYLFFVGLGLSLLAKGPVGIVLTLFPVFLWIAYKKKWKDVVRSFPIAKGALLTTAIALPWHIIAELKTPGFLKYYLIGEHFKRFVVSGWKGDLYGNAHTQPKGMIWLFLIPTTLPWLILFFANIQSVIRKKRYSEFFSDNGWVSYLVCWFLTPMIFFTFAGNILMSYILPGLPAFALLTAHLIRLNQNTEDPSHRRWYAGSRTFIIFTLFIPLFFTAASFTVLPQAGLKKSNKAISQYYLSKRSKDSRLIYTRKMPYSADFYSNGRAFQIKAEFDKDELLQYMNDGILDFYVVKDNSDLDRFYSDFNSRVTRLKTFDRYVIFSDKK</sequence>
<evidence type="ECO:0000256" key="8">
    <source>
        <dbReference type="SAM" id="Phobius"/>
    </source>
</evidence>
<keyword evidence="7 8" id="KW-0472">Membrane</keyword>
<keyword evidence="5 8" id="KW-0812">Transmembrane</keyword>
<feature type="transmembrane region" description="Helical" evidence="8">
    <location>
        <begin position="173"/>
        <end position="204"/>
    </location>
</feature>
<feature type="domain" description="ArnT-like N-terminal" evidence="9">
    <location>
        <begin position="15"/>
        <end position="246"/>
    </location>
</feature>
<dbReference type="InterPro" id="IPR050297">
    <property type="entry name" value="LipidA_mod_glycosyltrf_83"/>
</dbReference>
<gene>
    <name evidence="10" type="ORF">MNBD_DELTA01-160</name>
</gene>
<keyword evidence="3" id="KW-0328">Glycosyltransferase</keyword>
<evidence type="ECO:0000259" key="9">
    <source>
        <dbReference type="Pfam" id="PF02366"/>
    </source>
</evidence>
<dbReference type="InterPro" id="IPR003342">
    <property type="entry name" value="ArnT-like_N"/>
</dbReference>
<feature type="transmembrane region" description="Helical" evidence="8">
    <location>
        <begin position="12"/>
        <end position="32"/>
    </location>
</feature>
<evidence type="ECO:0000256" key="5">
    <source>
        <dbReference type="ARBA" id="ARBA00022692"/>
    </source>
</evidence>
<keyword evidence="4 10" id="KW-0808">Transferase</keyword>
<dbReference type="PANTHER" id="PTHR33908">
    <property type="entry name" value="MANNOSYLTRANSFERASE YKCB-RELATED"/>
    <property type="match status" value="1"/>
</dbReference>
<dbReference type="GO" id="GO:0016763">
    <property type="term" value="F:pentosyltransferase activity"/>
    <property type="evidence" value="ECO:0007669"/>
    <property type="project" value="TreeGrafter"/>
</dbReference>
<evidence type="ECO:0000256" key="7">
    <source>
        <dbReference type="ARBA" id="ARBA00023136"/>
    </source>
</evidence>
<feature type="transmembrane region" description="Helical" evidence="8">
    <location>
        <begin position="116"/>
        <end position="136"/>
    </location>
</feature>
<dbReference type="GO" id="GO:0000030">
    <property type="term" value="F:mannosyltransferase activity"/>
    <property type="evidence" value="ECO:0007669"/>
    <property type="project" value="InterPro"/>
</dbReference>
<reference evidence="10" key="1">
    <citation type="submission" date="2018-06" db="EMBL/GenBank/DDBJ databases">
        <authorList>
            <person name="Zhirakovskaya E."/>
        </authorList>
    </citation>
    <scope>NUCLEOTIDE SEQUENCE</scope>
</reference>
<protein>
    <submittedName>
        <fullName evidence="10">Polymyxin resistance protein ArnT, undecaprenyl phosphate-alpha-L-Ara4N transferase Melittin resistance protein PqaB</fullName>
    </submittedName>
</protein>
<organism evidence="10">
    <name type="scientific">hydrothermal vent metagenome</name>
    <dbReference type="NCBI Taxonomy" id="652676"/>
    <lineage>
        <taxon>unclassified sequences</taxon>
        <taxon>metagenomes</taxon>
        <taxon>ecological metagenomes</taxon>
    </lineage>
</organism>
<evidence type="ECO:0000256" key="4">
    <source>
        <dbReference type="ARBA" id="ARBA00022679"/>
    </source>
</evidence>
<comment type="subcellular location">
    <subcellularLocation>
        <location evidence="1">Cell membrane</location>
        <topology evidence="1">Multi-pass membrane protein</topology>
    </subcellularLocation>
</comment>
<dbReference type="GO" id="GO:0008610">
    <property type="term" value="P:lipid biosynthetic process"/>
    <property type="evidence" value="ECO:0007669"/>
    <property type="project" value="UniProtKB-ARBA"/>
</dbReference>
<dbReference type="Pfam" id="PF02366">
    <property type="entry name" value="PMT"/>
    <property type="match status" value="1"/>
</dbReference>
<proteinExistence type="predicted"/>
<evidence type="ECO:0000256" key="1">
    <source>
        <dbReference type="ARBA" id="ARBA00004651"/>
    </source>
</evidence>
<name>A0A3B0REJ4_9ZZZZ</name>
<feature type="transmembrane region" description="Helical" evidence="8">
    <location>
        <begin position="274"/>
        <end position="293"/>
    </location>
</feature>